<dbReference type="Proteomes" id="UP000291124">
    <property type="component" value="Chromosome"/>
</dbReference>
<dbReference type="EMBL" id="CP037933">
    <property type="protein sequence ID" value="QBN17264.1"/>
    <property type="molecule type" value="Genomic_DNA"/>
</dbReference>
<keyword evidence="3" id="KW-1185">Reference proteome</keyword>
<feature type="transmembrane region" description="Helical" evidence="1">
    <location>
        <begin position="87"/>
        <end position="104"/>
    </location>
</feature>
<dbReference type="OrthoDB" id="1495494at2"/>
<accession>A0A4P6Y9F0</accession>
<protein>
    <submittedName>
        <fullName evidence="2">Uncharacterized protein</fullName>
    </submittedName>
</protein>
<sequence length="158" mass="17931">MADYKEKSFDFAYEIVKQIISISTILLGVSVTFFEKFNYLNNNWALITSWILFLVCILIGLFVMMGITGSLSKNSNPSIYDANNTGFTIILVILFIAAFGFLVFHTTKIMNYKPVEEKKEKVIYVIVDKKNESCCKKEVVNGPEKDTLKLSVSTDVKK</sequence>
<name>A0A4P6Y9F0_9FLAO</name>
<dbReference type="AlphaFoldDB" id="A0A4P6Y9F0"/>
<keyword evidence="1" id="KW-1133">Transmembrane helix</keyword>
<gene>
    <name evidence="2" type="ORF">E1750_00065</name>
</gene>
<evidence type="ECO:0000256" key="1">
    <source>
        <dbReference type="SAM" id="Phobius"/>
    </source>
</evidence>
<evidence type="ECO:0000313" key="3">
    <source>
        <dbReference type="Proteomes" id="UP000291124"/>
    </source>
</evidence>
<feature type="transmembrane region" description="Helical" evidence="1">
    <location>
        <begin position="46"/>
        <end position="67"/>
    </location>
</feature>
<organism evidence="2 3">
    <name type="scientific">Flavobacterium nackdongense</name>
    <dbReference type="NCBI Taxonomy" id="2547394"/>
    <lineage>
        <taxon>Bacteria</taxon>
        <taxon>Pseudomonadati</taxon>
        <taxon>Bacteroidota</taxon>
        <taxon>Flavobacteriia</taxon>
        <taxon>Flavobacteriales</taxon>
        <taxon>Flavobacteriaceae</taxon>
        <taxon>Flavobacterium</taxon>
    </lineage>
</organism>
<evidence type="ECO:0000313" key="2">
    <source>
        <dbReference type="EMBL" id="QBN17264.1"/>
    </source>
</evidence>
<dbReference type="RefSeq" id="WP_133274796.1">
    <property type="nucleotide sequence ID" value="NZ_CP037933.1"/>
</dbReference>
<keyword evidence="1" id="KW-0472">Membrane</keyword>
<proteinExistence type="predicted"/>
<feature type="transmembrane region" description="Helical" evidence="1">
    <location>
        <begin position="15"/>
        <end position="34"/>
    </location>
</feature>
<reference evidence="3" key="1">
    <citation type="submission" date="2019-03" db="EMBL/GenBank/DDBJ databases">
        <title>Flavobacterium sp.</title>
        <authorList>
            <person name="Kim H."/>
        </authorList>
    </citation>
    <scope>NUCLEOTIDE SEQUENCE [LARGE SCALE GENOMIC DNA]</scope>
    <source>
        <strain evidence="3">GS13</strain>
    </source>
</reference>
<dbReference type="KEGG" id="fnk:E1750_00065"/>
<keyword evidence="1" id="KW-0812">Transmembrane</keyword>